<keyword evidence="1" id="KW-0472">Membrane</keyword>
<dbReference type="KEGG" id="nsp:BMF81_03013"/>
<dbReference type="Proteomes" id="UP000244056">
    <property type="component" value="Chromosome"/>
</dbReference>
<dbReference type="EMBL" id="CP020114">
    <property type="protein sequence ID" value="AVZ30911.1"/>
    <property type="molecule type" value="Genomic_DNA"/>
</dbReference>
<accession>A0A2S0Q968</accession>
<organism evidence="2 3">
    <name type="scientific">Nodularia spumigena UHCC 0039</name>
    <dbReference type="NCBI Taxonomy" id="1914872"/>
    <lineage>
        <taxon>Bacteria</taxon>
        <taxon>Bacillati</taxon>
        <taxon>Cyanobacteriota</taxon>
        <taxon>Cyanophyceae</taxon>
        <taxon>Nostocales</taxon>
        <taxon>Nodulariaceae</taxon>
        <taxon>Nodularia</taxon>
    </lineage>
</organism>
<gene>
    <name evidence="2" type="ORF">BMF81_03013</name>
</gene>
<evidence type="ECO:0000313" key="2">
    <source>
        <dbReference type="EMBL" id="AVZ30911.1"/>
    </source>
</evidence>
<dbReference type="AlphaFoldDB" id="A0A2S0Q968"/>
<evidence type="ECO:0000256" key="1">
    <source>
        <dbReference type="SAM" id="Phobius"/>
    </source>
</evidence>
<keyword evidence="1" id="KW-1133">Transmembrane helix</keyword>
<feature type="transmembrane region" description="Helical" evidence="1">
    <location>
        <begin position="78"/>
        <end position="99"/>
    </location>
</feature>
<evidence type="ECO:0000313" key="3">
    <source>
        <dbReference type="Proteomes" id="UP000244056"/>
    </source>
</evidence>
<name>A0A2S0Q968_NODSP</name>
<protein>
    <submittedName>
        <fullName evidence="2">Uncharacterized protein</fullName>
    </submittedName>
</protein>
<feature type="transmembrane region" description="Helical" evidence="1">
    <location>
        <begin position="35"/>
        <end position="57"/>
    </location>
</feature>
<keyword evidence="1" id="KW-0812">Transmembrane</keyword>
<feature type="transmembrane region" description="Helical" evidence="1">
    <location>
        <begin position="12"/>
        <end position="29"/>
    </location>
</feature>
<sequence>MVEALSSHPRNLAKVLNWGAFLLGGFWSIGNKVWIGLLCCIPYIGFVMLIILGIKGNEWAWKSRRWSSVEAFKANQRTWGTVGLCLTAFFVVIGFLIGLSGV</sequence>
<dbReference type="RefSeq" id="WP_231859481.1">
    <property type="nucleotide sequence ID" value="NZ_CAWNZE010000001.1"/>
</dbReference>
<proteinExistence type="predicted"/>
<reference evidence="2 3" key="1">
    <citation type="submission" date="2017-03" db="EMBL/GenBank/DDBJ databases">
        <title>Comparative genomics of the toxic Baltic Sea cyanobacteria Nodularia spumigena UHCC 0039 and its response on varying salinity.</title>
        <authorList>
            <person name="Teikari J.E."/>
        </authorList>
    </citation>
    <scope>NUCLEOTIDE SEQUENCE [LARGE SCALE GENOMIC DNA]</scope>
    <source>
        <strain evidence="2 3">UHCC 0039</strain>
    </source>
</reference>
<dbReference type="GeneID" id="78018299"/>